<gene>
    <name evidence="1" type="ORF">E6K74_11405</name>
</gene>
<evidence type="ECO:0000313" key="2">
    <source>
        <dbReference type="Proteomes" id="UP000319829"/>
    </source>
</evidence>
<dbReference type="AlphaFoldDB" id="A0A538SMZ7"/>
<dbReference type="SUPFAM" id="SSF56935">
    <property type="entry name" value="Porins"/>
    <property type="match status" value="1"/>
</dbReference>
<accession>A0A538SMZ7</accession>
<comment type="caution">
    <text evidence="1">The sequence shown here is derived from an EMBL/GenBank/DDBJ whole genome shotgun (WGS) entry which is preliminary data.</text>
</comment>
<name>A0A538SMZ7_UNCEI</name>
<reference evidence="1 2" key="1">
    <citation type="journal article" date="2019" name="Nat. Microbiol.">
        <title>Mediterranean grassland soil C-N compound turnover is dependent on rainfall and depth, and is mediated by genomically divergent microorganisms.</title>
        <authorList>
            <person name="Diamond S."/>
            <person name="Andeer P.F."/>
            <person name="Li Z."/>
            <person name="Crits-Christoph A."/>
            <person name="Burstein D."/>
            <person name="Anantharaman K."/>
            <person name="Lane K.R."/>
            <person name="Thomas B.C."/>
            <person name="Pan C."/>
            <person name="Northen T.R."/>
            <person name="Banfield J.F."/>
        </authorList>
    </citation>
    <scope>NUCLEOTIDE SEQUENCE [LARGE SCALE GENOMIC DNA]</scope>
    <source>
        <strain evidence="1">WS_4</strain>
    </source>
</reference>
<proteinExistence type="predicted"/>
<dbReference type="InterPro" id="IPR023614">
    <property type="entry name" value="Porin_dom_sf"/>
</dbReference>
<organism evidence="1 2">
    <name type="scientific">Eiseniibacteriota bacterium</name>
    <dbReference type="NCBI Taxonomy" id="2212470"/>
    <lineage>
        <taxon>Bacteria</taxon>
        <taxon>Candidatus Eiseniibacteriota</taxon>
    </lineage>
</organism>
<evidence type="ECO:0008006" key="3">
    <source>
        <dbReference type="Google" id="ProtNLM"/>
    </source>
</evidence>
<dbReference type="EMBL" id="VBOU01000094">
    <property type="protein sequence ID" value="TMQ52743.1"/>
    <property type="molecule type" value="Genomic_DNA"/>
</dbReference>
<dbReference type="Gene3D" id="2.40.160.10">
    <property type="entry name" value="Porin"/>
    <property type="match status" value="1"/>
</dbReference>
<sequence length="377" mass="41033">MSGLKLRMVLGVTIAVLVAGLAGRTTPARGADGGESGRLQFHGYGEIHYNNPKIDTMSPGAGNELDFHRFVLGWEYEYSDKVRVEGEIDYEHAARELELEEAYIEYDLSPTLALRVGSLLMPVGPLNEFHEPPLYYSVERPYVERFIIPTTWQENGAGFAGQAWRGKASYRAYVTAGMDATKITSLGGLHDVSSKGSESKADDLAGVGRVEIAPAAGLKLAGSAYYGGADQRTPGLGKVTMTLLGADARYRRAGFDLRGAYARVALDGADSVSAFVGETVGSAMQGFYVEAAYDVLRRDRTEGLRSLVLFGRHEDFDTNEEIPAGFVRDPAAERTVSTAGVSYYPIEKVSFKADLEHWKDGADRKLNRVNLGAAFMF</sequence>
<dbReference type="Proteomes" id="UP000319829">
    <property type="component" value="Unassembled WGS sequence"/>
</dbReference>
<evidence type="ECO:0000313" key="1">
    <source>
        <dbReference type="EMBL" id="TMQ52743.1"/>
    </source>
</evidence>
<protein>
    <recommendedName>
        <fullName evidence="3">Porin</fullName>
    </recommendedName>
</protein>